<name>A0A9X6Z538_BACTU</name>
<protein>
    <submittedName>
        <fullName evidence="2">Uncharacterized protein</fullName>
    </submittedName>
</protein>
<dbReference type="Proteomes" id="UP000220397">
    <property type="component" value="Unassembled WGS sequence"/>
</dbReference>
<proteinExistence type="predicted"/>
<accession>A0A9X6Z538</accession>
<gene>
    <name evidence="2" type="ORF">CN398_10675</name>
</gene>
<evidence type="ECO:0000313" key="2">
    <source>
        <dbReference type="EMBL" id="PFB08170.1"/>
    </source>
</evidence>
<dbReference type="RefSeq" id="WP_098368978.1">
    <property type="nucleotide sequence ID" value="NZ_CAKJXA010000023.1"/>
</dbReference>
<evidence type="ECO:0000256" key="1">
    <source>
        <dbReference type="SAM" id="Coils"/>
    </source>
</evidence>
<dbReference type="AlphaFoldDB" id="A0A9X6Z538"/>
<evidence type="ECO:0000313" key="3">
    <source>
        <dbReference type="Proteomes" id="UP000220397"/>
    </source>
</evidence>
<keyword evidence="1" id="KW-0175">Coiled coil</keyword>
<sequence length="135" mass="15611">MRADVYKLSTERQKHMDKYVLQKELFDLPVGTVFVHDKDDSIAGSPGEGCLKLAWTDNGNCQKGVSYCAETFILHAKVRKNLEWFKASDQNVNWKHEREYLQRKVSMLENEKKKLDKVRGSLLGIWLLKKLGIKG</sequence>
<comment type="caution">
    <text evidence="2">The sequence shown here is derived from an EMBL/GenBank/DDBJ whole genome shotgun (WGS) entry which is preliminary data.</text>
</comment>
<organism evidence="2 3">
    <name type="scientific">Bacillus thuringiensis</name>
    <dbReference type="NCBI Taxonomy" id="1428"/>
    <lineage>
        <taxon>Bacteria</taxon>
        <taxon>Bacillati</taxon>
        <taxon>Bacillota</taxon>
        <taxon>Bacilli</taxon>
        <taxon>Bacillales</taxon>
        <taxon>Bacillaceae</taxon>
        <taxon>Bacillus</taxon>
        <taxon>Bacillus cereus group</taxon>
    </lineage>
</organism>
<feature type="coiled-coil region" evidence="1">
    <location>
        <begin position="91"/>
        <end position="118"/>
    </location>
</feature>
<reference evidence="2 3" key="1">
    <citation type="submission" date="2017-09" db="EMBL/GenBank/DDBJ databases">
        <title>Large-scale bioinformatics analysis of Bacillus genomes uncovers conserved roles of natural products in bacterial physiology.</title>
        <authorList>
            <consortium name="Agbiome Team Llc"/>
            <person name="Bleich R.M."/>
            <person name="Kirk G.J."/>
            <person name="Santa Maria K.C."/>
            <person name="Allen S.E."/>
            <person name="Farag S."/>
            <person name="Shank E.A."/>
            <person name="Bowers A."/>
        </authorList>
    </citation>
    <scope>NUCLEOTIDE SEQUENCE [LARGE SCALE GENOMIC DNA]</scope>
    <source>
        <strain evidence="2 3">AFS015413</strain>
    </source>
</reference>
<dbReference type="EMBL" id="NTUS01000026">
    <property type="protein sequence ID" value="PFB08170.1"/>
    <property type="molecule type" value="Genomic_DNA"/>
</dbReference>